<keyword evidence="3" id="KW-0560">Oxidoreductase</keyword>
<evidence type="ECO:0000256" key="1">
    <source>
        <dbReference type="ARBA" id="ARBA00006484"/>
    </source>
</evidence>
<gene>
    <name evidence="4" type="ORF">N7468_004906</name>
</gene>
<dbReference type="InterPro" id="IPR002347">
    <property type="entry name" value="SDR_fam"/>
</dbReference>
<name>A0A9W9P9H8_9EURO</name>
<protein>
    <submittedName>
        <fullName evidence="4">Uncharacterized protein</fullName>
    </submittedName>
</protein>
<dbReference type="EMBL" id="JAPQKS010000003">
    <property type="protein sequence ID" value="KAJ5240287.1"/>
    <property type="molecule type" value="Genomic_DNA"/>
</dbReference>
<dbReference type="GeneID" id="83201506"/>
<dbReference type="PANTHER" id="PTHR24322:SF736">
    <property type="entry name" value="RETINOL DEHYDROGENASE 10"/>
    <property type="match status" value="1"/>
</dbReference>
<evidence type="ECO:0000256" key="3">
    <source>
        <dbReference type="ARBA" id="ARBA00023002"/>
    </source>
</evidence>
<keyword evidence="2" id="KW-0521">NADP</keyword>
<evidence type="ECO:0000313" key="5">
    <source>
        <dbReference type="Proteomes" id="UP001150941"/>
    </source>
</evidence>
<proteinExistence type="inferred from homology"/>
<dbReference type="GO" id="GO:0016616">
    <property type="term" value="F:oxidoreductase activity, acting on the CH-OH group of donors, NAD or NADP as acceptor"/>
    <property type="evidence" value="ECO:0007669"/>
    <property type="project" value="TreeGrafter"/>
</dbReference>
<reference evidence="4" key="1">
    <citation type="submission" date="2022-11" db="EMBL/GenBank/DDBJ databases">
        <authorList>
            <person name="Petersen C."/>
        </authorList>
    </citation>
    <scope>NUCLEOTIDE SEQUENCE</scope>
    <source>
        <strain evidence="4">IBT 19713</strain>
    </source>
</reference>
<dbReference type="PRINTS" id="PR00081">
    <property type="entry name" value="GDHRDH"/>
</dbReference>
<keyword evidence="5" id="KW-1185">Reference proteome</keyword>
<dbReference type="Proteomes" id="UP001150941">
    <property type="component" value="Unassembled WGS sequence"/>
</dbReference>
<dbReference type="InterPro" id="IPR036291">
    <property type="entry name" value="NAD(P)-bd_dom_sf"/>
</dbReference>
<dbReference type="AlphaFoldDB" id="A0A9W9P9H8"/>
<dbReference type="OrthoDB" id="10253736at2759"/>
<comment type="similarity">
    <text evidence="1">Belongs to the short-chain dehydrogenases/reductases (SDR) family.</text>
</comment>
<accession>A0A9W9P9H8</accession>
<sequence length="373" mass="40570">MNSGAEAPTPRFAWKCIMKFAIDHILAVIDSTILNPVVSALIPIGLHFTTIHRVIFQHSENSIFRLRIAHLPLIQKNALYLLAAGVLIRLNRYFNQRALNNGVSAKFEASKEIIVVTGGAGGFGAEATKRLASRGSKVVVLDVLPLTYDKPPNVHYYKVDVTKYEAVQAVAELIRKDVGAPTVVIANAGICRGKGILEARPEDIEMTFAVNNLAIFWCAKVFLPSMVKNNHGHFLITASQGGYACAGKIVDYSATKAAAIAIYEGLQTELKHIHNAPGVRVSVISPSVAQTRMFETTKSPSNFILPRLEASDVGQKMCEIIWSAKSQEVLIPAAAYIAVPTRSLPTWMRVGLQNTAATSFSDFKPHDPLALGK</sequence>
<dbReference type="PANTHER" id="PTHR24322">
    <property type="entry name" value="PKSB"/>
    <property type="match status" value="1"/>
</dbReference>
<comment type="caution">
    <text evidence="4">The sequence shown here is derived from an EMBL/GenBank/DDBJ whole genome shotgun (WGS) entry which is preliminary data.</text>
</comment>
<dbReference type="Gene3D" id="3.40.50.720">
    <property type="entry name" value="NAD(P)-binding Rossmann-like Domain"/>
    <property type="match status" value="1"/>
</dbReference>
<evidence type="ECO:0000313" key="4">
    <source>
        <dbReference type="EMBL" id="KAJ5240287.1"/>
    </source>
</evidence>
<reference evidence="4" key="2">
    <citation type="journal article" date="2023" name="IMA Fungus">
        <title>Comparative genomic study of the Penicillium genus elucidates a diverse pangenome and 15 lateral gene transfer events.</title>
        <authorList>
            <person name="Petersen C."/>
            <person name="Sorensen T."/>
            <person name="Nielsen M.R."/>
            <person name="Sondergaard T.E."/>
            <person name="Sorensen J.L."/>
            <person name="Fitzpatrick D.A."/>
            <person name="Frisvad J.C."/>
            <person name="Nielsen K.L."/>
        </authorList>
    </citation>
    <scope>NUCLEOTIDE SEQUENCE</scope>
    <source>
        <strain evidence="4">IBT 19713</strain>
    </source>
</reference>
<organism evidence="4 5">
    <name type="scientific">Penicillium chermesinum</name>
    <dbReference type="NCBI Taxonomy" id="63820"/>
    <lineage>
        <taxon>Eukaryota</taxon>
        <taxon>Fungi</taxon>
        <taxon>Dikarya</taxon>
        <taxon>Ascomycota</taxon>
        <taxon>Pezizomycotina</taxon>
        <taxon>Eurotiomycetes</taxon>
        <taxon>Eurotiomycetidae</taxon>
        <taxon>Eurotiales</taxon>
        <taxon>Aspergillaceae</taxon>
        <taxon>Penicillium</taxon>
    </lineage>
</organism>
<dbReference type="SUPFAM" id="SSF51735">
    <property type="entry name" value="NAD(P)-binding Rossmann-fold domains"/>
    <property type="match status" value="1"/>
</dbReference>
<dbReference type="PROSITE" id="PS00061">
    <property type="entry name" value="ADH_SHORT"/>
    <property type="match status" value="1"/>
</dbReference>
<dbReference type="RefSeq" id="XP_058333206.1">
    <property type="nucleotide sequence ID" value="XM_058474203.1"/>
</dbReference>
<dbReference type="InterPro" id="IPR020904">
    <property type="entry name" value="Sc_DH/Rdtase_CS"/>
</dbReference>
<dbReference type="Pfam" id="PF00106">
    <property type="entry name" value="adh_short"/>
    <property type="match status" value="1"/>
</dbReference>
<evidence type="ECO:0000256" key="2">
    <source>
        <dbReference type="ARBA" id="ARBA00022857"/>
    </source>
</evidence>